<dbReference type="AlphaFoldDB" id="A0AB38DPS8"/>
<evidence type="ECO:0000313" key="3">
    <source>
        <dbReference type="Proteomes" id="UP000193466"/>
    </source>
</evidence>
<reference evidence="1 3" key="1">
    <citation type="submission" date="2017-01" db="EMBL/GenBank/DDBJ databases">
        <authorList>
            <person name="Wolfgang W.J."/>
            <person name="Cole J."/>
            <person name="Wroblewski D."/>
            <person name="Mcginnis J."/>
            <person name="Musser K.A."/>
        </authorList>
    </citation>
    <scope>NUCLEOTIDE SEQUENCE [LARGE SCALE GENOMIC DNA]</scope>
    <source>
        <strain evidence="1 3">DSM 21643</strain>
    </source>
</reference>
<evidence type="ECO:0000313" key="4">
    <source>
        <dbReference type="Proteomes" id="UP000215033"/>
    </source>
</evidence>
<dbReference type="EMBL" id="MTBM01000012">
    <property type="protein sequence ID" value="OSI09530.1"/>
    <property type="molecule type" value="Genomic_DNA"/>
</dbReference>
<sequence length="77" mass="8984">MFYFEKTINKIEQFENVKIVVAKTFSEYSQADICTRGRAVFTLEEFKRKPQQPYHKVSDGLTELTVNQPLNLMPALL</sequence>
<proteinExistence type="predicted"/>
<protein>
    <submittedName>
        <fullName evidence="2">Uncharacterized protein</fullName>
    </submittedName>
</protein>
<gene>
    <name evidence="1" type="ORF">BWD10_08830</name>
    <name evidence="2" type="ORF">SAMEA4504057_00879</name>
</gene>
<name>A0AB38DPS8_9NEIS</name>
<reference evidence="2 4" key="2">
    <citation type="submission" date="2017-06" db="EMBL/GenBank/DDBJ databases">
        <authorList>
            <consortium name="Pathogen Informatics"/>
        </authorList>
    </citation>
    <scope>NUCLEOTIDE SEQUENCE [LARGE SCALE GENOMIC DNA]</scope>
    <source>
        <strain evidence="2 4">NCTC12230</strain>
    </source>
</reference>
<dbReference type="Proteomes" id="UP000193466">
    <property type="component" value="Unassembled WGS sequence"/>
</dbReference>
<keyword evidence="3" id="KW-1185">Reference proteome</keyword>
<dbReference type="KEGG" id="nzo:SAMEA4504057_0879"/>
<accession>A0AB38DPS8</accession>
<evidence type="ECO:0000313" key="2">
    <source>
        <dbReference type="EMBL" id="SNU79380.1"/>
    </source>
</evidence>
<dbReference type="Proteomes" id="UP000215033">
    <property type="component" value="Chromosome 1"/>
</dbReference>
<evidence type="ECO:0000313" key="1">
    <source>
        <dbReference type="EMBL" id="OSI09530.1"/>
    </source>
</evidence>
<organism evidence="2 4">
    <name type="scientific">Neisseria zoodegmatis</name>
    <dbReference type="NCBI Taxonomy" id="326523"/>
    <lineage>
        <taxon>Bacteria</taxon>
        <taxon>Pseudomonadati</taxon>
        <taxon>Pseudomonadota</taxon>
        <taxon>Betaproteobacteria</taxon>
        <taxon>Neisseriales</taxon>
        <taxon>Neisseriaceae</taxon>
        <taxon>Neisseria</taxon>
    </lineage>
</organism>
<dbReference type="RefSeq" id="WP_085364007.1">
    <property type="nucleotide sequence ID" value="NZ_LT906434.1"/>
</dbReference>
<dbReference type="EMBL" id="LT906434">
    <property type="protein sequence ID" value="SNU79380.1"/>
    <property type="molecule type" value="Genomic_DNA"/>
</dbReference>